<proteinExistence type="predicted"/>
<sequence length="124" mass="14280">MNWQSSSLRSQNNRESFLFCAIGLEALLTTGRESITKSLAENTAFLIADKDIESRKFIYSQIVRLYSHRSGIAHGGNINIEIKDLNQIRYYLSVCIITIIIKIQKDELNTVKDLIDFFEDQKFS</sequence>
<protein>
    <submittedName>
        <fullName evidence="1">Uncharacterized protein</fullName>
    </submittedName>
</protein>
<reference evidence="1 2" key="1">
    <citation type="submission" date="2019-03" db="EMBL/GenBank/DDBJ databases">
        <title>Alkanindiges illinoisensis: a potential pathogenic isolated from ascites of a gastric cancer patient with abdominal metastasis.</title>
        <authorList>
            <person name="Hu X."/>
            <person name="Yang B."/>
            <person name="Yan X."/>
            <person name="Lin L."/>
            <person name="Zhao H."/>
            <person name="Zhou F."/>
            <person name="Su B."/>
            <person name="Chen J."/>
            <person name="Rui Y."/>
            <person name="Wang Q."/>
            <person name="Zheng L."/>
        </authorList>
    </citation>
    <scope>NUCLEOTIDE SEQUENCE [LARGE SCALE GENOMIC DNA]</scope>
    <source>
        <strain evidence="1 2">NFYY 23406</strain>
    </source>
</reference>
<evidence type="ECO:0000313" key="1">
    <source>
        <dbReference type="EMBL" id="TEU23421.1"/>
    </source>
</evidence>
<evidence type="ECO:0000313" key="2">
    <source>
        <dbReference type="Proteomes" id="UP000297834"/>
    </source>
</evidence>
<comment type="caution">
    <text evidence="1">The sequence shown here is derived from an EMBL/GenBank/DDBJ whole genome shotgun (WGS) entry which is preliminary data.</text>
</comment>
<accession>A0A4Y7X925</accession>
<gene>
    <name evidence="1" type="ORF">E2B99_13990</name>
</gene>
<dbReference type="EMBL" id="SNTY01000085">
    <property type="protein sequence ID" value="TEU23421.1"/>
    <property type="molecule type" value="Genomic_DNA"/>
</dbReference>
<keyword evidence="2" id="KW-1185">Reference proteome</keyword>
<dbReference type="OrthoDB" id="2941833at2"/>
<dbReference type="AlphaFoldDB" id="A0A4Y7X925"/>
<dbReference type="Proteomes" id="UP000297834">
    <property type="component" value="Unassembled WGS sequence"/>
</dbReference>
<name>A0A4Y7X925_9GAMM</name>
<organism evidence="1 2">
    <name type="scientific">Alkanindiges illinoisensis</name>
    <dbReference type="NCBI Taxonomy" id="197183"/>
    <lineage>
        <taxon>Bacteria</taxon>
        <taxon>Pseudomonadati</taxon>
        <taxon>Pseudomonadota</taxon>
        <taxon>Gammaproteobacteria</taxon>
        <taxon>Moraxellales</taxon>
        <taxon>Moraxellaceae</taxon>
        <taxon>Alkanindiges</taxon>
    </lineage>
</organism>